<keyword evidence="3" id="KW-0813">Transport</keyword>
<dbReference type="OrthoDB" id="9800873at2"/>
<dbReference type="Proteomes" id="UP000294662">
    <property type="component" value="Unassembled WGS sequence"/>
</dbReference>
<evidence type="ECO:0000256" key="8">
    <source>
        <dbReference type="RuleBase" id="RU363041"/>
    </source>
</evidence>
<evidence type="ECO:0000256" key="2">
    <source>
        <dbReference type="ARBA" id="ARBA00009142"/>
    </source>
</evidence>
<feature type="transmembrane region" description="Helical" evidence="8">
    <location>
        <begin position="205"/>
        <end position="224"/>
    </location>
</feature>
<feature type="transmembrane region" description="Helical" evidence="8">
    <location>
        <begin position="74"/>
        <end position="95"/>
    </location>
</feature>
<evidence type="ECO:0000256" key="5">
    <source>
        <dbReference type="ARBA" id="ARBA00022692"/>
    </source>
</evidence>
<dbReference type="RefSeq" id="WP_132829782.1">
    <property type="nucleotide sequence ID" value="NZ_SMFP01000007.1"/>
</dbReference>
<evidence type="ECO:0000256" key="1">
    <source>
        <dbReference type="ARBA" id="ARBA00004651"/>
    </source>
</evidence>
<keyword evidence="4 8" id="KW-1003">Cell membrane</keyword>
<evidence type="ECO:0000256" key="3">
    <source>
        <dbReference type="ARBA" id="ARBA00022448"/>
    </source>
</evidence>
<evidence type="ECO:0000256" key="7">
    <source>
        <dbReference type="ARBA" id="ARBA00023136"/>
    </source>
</evidence>
<reference evidence="9 10" key="1">
    <citation type="submission" date="2019-03" db="EMBL/GenBank/DDBJ databases">
        <authorList>
            <person name="Zhang S."/>
        </authorList>
    </citation>
    <scope>NUCLEOTIDE SEQUENCE [LARGE SCALE GENOMIC DNA]</scope>
    <source>
        <strain evidence="9 10">S4J41</strain>
    </source>
</reference>
<dbReference type="EMBL" id="SMFP01000007">
    <property type="protein sequence ID" value="TDE37573.1"/>
    <property type="molecule type" value="Genomic_DNA"/>
</dbReference>
<comment type="similarity">
    <text evidence="2 8">Belongs to the 4-toluene sulfonate uptake permease (TSUP) (TC 2.A.102) family.</text>
</comment>
<proteinExistence type="inferred from homology"/>
<sequence length="255" mass="26853">MNTLFSLMDPLYFGLACAIALMGGLVKGMVGFALPLILISGMGTFLTPELALAGLILPTVVTNGIQALRQGPAAALASIRHFRVFLIVGGMFLLFSAQMVSVLPLQVMLLILGCMISAFCLMQLVGLHFHMAKPSAWIEAAVAAFAGLIGGVSGVWGPPTVAYLTALGTPKADQIRVQGVIYGLGALALMVGHVGSGVLNPVTVWFSLALLVPVLFGMWLGGRIHDSIDQKMFRKLTLAILLIAGLNLIRRALMG</sequence>
<comment type="subcellular location">
    <subcellularLocation>
        <location evidence="1 8">Cell membrane</location>
        <topology evidence="1 8">Multi-pass membrane protein</topology>
    </subcellularLocation>
</comment>
<organism evidence="9 10">
    <name type="scientific">Antarcticimicrobium sediminis</name>
    <dbReference type="NCBI Taxonomy" id="2546227"/>
    <lineage>
        <taxon>Bacteria</taxon>
        <taxon>Pseudomonadati</taxon>
        <taxon>Pseudomonadota</taxon>
        <taxon>Alphaproteobacteria</taxon>
        <taxon>Rhodobacterales</taxon>
        <taxon>Paracoccaceae</taxon>
        <taxon>Antarcticimicrobium</taxon>
    </lineage>
</organism>
<keyword evidence="7 8" id="KW-0472">Membrane</keyword>
<gene>
    <name evidence="9" type="ORF">E1B25_11660</name>
</gene>
<keyword evidence="5 8" id="KW-0812">Transmembrane</keyword>
<feature type="transmembrane region" description="Helical" evidence="8">
    <location>
        <begin position="236"/>
        <end position="253"/>
    </location>
</feature>
<accession>A0A4R5ESB7</accession>
<evidence type="ECO:0000256" key="6">
    <source>
        <dbReference type="ARBA" id="ARBA00022989"/>
    </source>
</evidence>
<dbReference type="AlphaFoldDB" id="A0A4R5ESB7"/>
<evidence type="ECO:0000313" key="9">
    <source>
        <dbReference type="EMBL" id="TDE37573.1"/>
    </source>
</evidence>
<dbReference type="PANTHER" id="PTHR30269">
    <property type="entry name" value="TRANSMEMBRANE PROTEIN YFCA"/>
    <property type="match status" value="1"/>
</dbReference>
<dbReference type="PANTHER" id="PTHR30269:SF32">
    <property type="entry name" value="MEMBRANE TRANSPORTER PROTEIN-RELATED"/>
    <property type="match status" value="1"/>
</dbReference>
<dbReference type="GO" id="GO:0005886">
    <property type="term" value="C:plasma membrane"/>
    <property type="evidence" value="ECO:0007669"/>
    <property type="project" value="UniProtKB-SubCell"/>
</dbReference>
<comment type="caution">
    <text evidence="9">The sequence shown here is derived from an EMBL/GenBank/DDBJ whole genome shotgun (WGS) entry which is preliminary data.</text>
</comment>
<protein>
    <recommendedName>
        <fullName evidence="8">Probable membrane transporter protein</fullName>
    </recommendedName>
</protein>
<evidence type="ECO:0000256" key="4">
    <source>
        <dbReference type="ARBA" id="ARBA00022475"/>
    </source>
</evidence>
<feature type="transmembrane region" description="Helical" evidence="8">
    <location>
        <begin position="179"/>
        <end position="199"/>
    </location>
</feature>
<keyword evidence="10" id="KW-1185">Reference proteome</keyword>
<feature type="transmembrane region" description="Helical" evidence="8">
    <location>
        <begin position="107"/>
        <end position="129"/>
    </location>
</feature>
<dbReference type="InterPro" id="IPR002781">
    <property type="entry name" value="TM_pro_TauE-like"/>
</dbReference>
<name>A0A4R5ESB7_9RHOB</name>
<feature type="transmembrane region" description="Helical" evidence="8">
    <location>
        <begin position="141"/>
        <end position="167"/>
    </location>
</feature>
<dbReference type="InterPro" id="IPR052017">
    <property type="entry name" value="TSUP"/>
</dbReference>
<dbReference type="Pfam" id="PF01925">
    <property type="entry name" value="TauE"/>
    <property type="match status" value="1"/>
</dbReference>
<keyword evidence="6 8" id="KW-1133">Transmembrane helix</keyword>
<evidence type="ECO:0000313" key="10">
    <source>
        <dbReference type="Proteomes" id="UP000294662"/>
    </source>
</evidence>
<feature type="transmembrane region" description="Helical" evidence="8">
    <location>
        <begin position="12"/>
        <end position="38"/>
    </location>
</feature>
<feature type="transmembrane region" description="Helical" evidence="8">
    <location>
        <begin position="50"/>
        <end position="68"/>
    </location>
</feature>